<keyword evidence="3" id="KW-1185">Reference proteome</keyword>
<name>A0ABT1Y2H6_9FIRM</name>
<dbReference type="EMBL" id="JANPWE010000002">
    <property type="protein sequence ID" value="MCR6545075.1"/>
    <property type="molecule type" value="Genomic_DNA"/>
</dbReference>
<dbReference type="InterPro" id="IPR004843">
    <property type="entry name" value="Calcineurin-like_PHP"/>
</dbReference>
<dbReference type="InterPro" id="IPR051158">
    <property type="entry name" value="Metallophosphoesterase_sf"/>
</dbReference>
<dbReference type="PANTHER" id="PTHR31302">
    <property type="entry name" value="TRANSMEMBRANE PROTEIN WITH METALLOPHOSPHOESTERASE DOMAIN-RELATED"/>
    <property type="match status" value="1"/>
</dbReference>
<dbReference type="Proteomes" id="UP001524944">
    <property type="component" value="Unassembled WGS sequence"/>
</dbReference>
<dbReference type="Gene3D" id="3.60.21.10">
    <property type="match status" value="1"/>
</dbReference>
<dbReference type="InterPro" id="IPR029052">
    <property type="entry name" value="Metallo-depent_PP-like"/>
</dbReference>
<dbReference type="PANTHER" id="PTHR31302:SF22">
    <property type="entry name" value="PHOSPHOESTERASE"/>
    <property type="match status" value="1"/>
</dbReference>
<accession>A0ABT1Y2H6</accession>
<comment type="caution">
    <text evidence="2">The sequence shown here is derived from an EMBL/GenBank/DDBJ whole genome shotgun (WGS) entry which is preliminary data.</text>
</comment>
<dbReference type="PIRSF" id="PIRSF033094">
    <property type="entry name" value="Pesterase_CT488"/>
    <property type="match status" value="1"/>
</dbReference>
<sequence>MRIFGLGDLHLSLCQSVVPGAWQHLSEHKPMDVFGEHWHQHVEKIYRNWIDRVRPEDVVLVPGDISWAMSMEEVGFDLEFLSLLPGKIIMIQGNHDYWWQSISKVRQVLPQNVQVIQNDGVLLGDIYIAGTRGWVCPGSTGFNQHDKKIYQRELNRLALSLKYADHRARKIIAMFHFMPCNDLHDRSGFIDLLEEYGVEQCIYGHLHQGAFHLRLPEKKWGINFSLVSGDYLNFQPLLLEEEVHTS</sequence>
<organism evidence="2 3">
    <name type="scientific">Dehalobacterium formicoaceticum</name>
    <dbReference type="NCBI Taxonomy" id="51515"/>
    <lineage>
        <taxon>Bacteria</taxon>
        <taxon>Bacillati</taxon>
        <taxon>Bacillota</taxon>
        <taxon>Clostridia</taxon>
        <taxon>Eubacteriales</taxon>
        <taxon>Peptococcaceae</taxon>
        <taxon>Dehalobacterium</taxon>
    </lineage>
</organism>
<dbReference type="InterPro" id="IPR014578">
    <property type="entry name" value="Pesterase_CT488"/>
</dbReference>
<evidence type="ECO:0000313" key="2">
    <source>
        <dbReference type="EMBL" id="MCR6545075.1"/>
    </source>
</evidence>
<dbReference type="RefSeq" id="WP_089608749.1">
    <property type="nucleotide sequence ID" value="NZ_CP022121.1"/>
</dbReference>
<dbReference type="Pfam" id="PF00149">
    <property type="entry name" value="Metallophos"/>
    <property type="match status" value="1"/>
</dbReference>
<dbReference type="SUPFAM" id="SSF56300">
    <property type="entry name" value="Metallo-dependent phosphatases"/>
    <property type="match status" value="1"/>
</dbReference>
<evidence type="ECO:0000313" key="3">
    <source>
        <dbReference type="Proteomes" id="UP001524944"/>
    </source>
</evidence>
<proteinExistence type="predicted"/>
<reference evidence="2 3" key="1">
    <citation type="submission" date="2022-08" db="EMBL/GenBank/DDBJ databases">
        <title>Proteogenomics of the novel Dehalobacterium formicoaceticum strain EZ94 highlights a key role of methyltransferases during anaerobic dichloromethane degradation.</title>
        <authorList>
            <person name="Wasmund K."/>
        </authorList>
    </citation>
    <scope>NUCLEOTIDE SEQUENCE [LARGE SCALE GENOMIC DNA]</scope>
    <source>
        <strain evidence="2 3">EZ94</strain>
    </source>
</reference>
<feature type="domain" description="Calcineurin-like phosphoesterase" evidence="1">
    <location>
        <begin position="1"/>
        <end position="208"/>
    </location>
</feature>
<evidence type="ECO:0000259" key="1">
    <source>
        <dbReference type="Pfam" id="PF00149"/>
    </source>
</evidence>
<protein>
    <submittedName>
        <fullName evidence="2">Metallophosphoesterase</fullName>
    </submittedName>
</protein>
<gene>
    <name evidence="2" type="ORF">NVS47_06025</name>
</gene>